<evidence type="ECO:0000256" key="2">
    <source>
        <dbReference type="SAM" id="Phobius"/>
    </source>
</evidence>
<feature type="transmembrane region" description="Helical" evidence="2">
    <location>
        <begin position="400"/>
        <end position="420"/>
    </location>
</feature>
<dbReference type="SUPFAM" id="SSF52540">
    <property type="entry name" value="P-loop containing nucleoside triphosphate hydrolases"/>
    <property type="match status" value="1"/>
</dbReference>
<reference evidence="4 5" key="1">
    <citation type="journal article" date="2020" name="Microorganisms">
        <title>Osmotic Adaptation and Compatible Solute Biosynthesis of Phototrophic Bacteria as Revealed from Genome Analyses.</title>
        <authorList>
            <person name="Imhoff J.F."/>
            <person name="Rahn T."/>
            <person name="Kunzel S."/>
            <person name="Keller A."/>
            <person name="Neulinger S.C."/>
        </authorList>
    </citation>
    <scope>NUCLEOTIDE SEQUENCE [LARGE SCALE GENOMIC DNA]</scope>
    <source>
        <strain evidence="4 5">DSM 9895</strain>
    </source>
</reference>
<organism evidence="4 5">
    <name type="scientific">Rhodovibrio sodomensis</name>
    <dbReference type="NCBI Taxonomy" id="1088"/>
    <lineage>
        <taxon>Bacteria</taxon>
        <taxon>Pseudomonadati</taxon>
        <taxon>Pseudomonadota</taxon>
        <taxon>Alphaproteobacteria</taxon>
        <taxon>Rhodospirillales</taxon>
        <taxon>Rhodovibrionaceae</taxon>
        <taxon>Rhodovibrio</taxon>
    </lineage>
</organism>
<protein>
    <recommendedName>
        <fullName evidence="3">Type VI secretion system component TssM1 N-terminal domain-containing protein</fullName>
    </recommendedName>
</protein>
<feature type="region of interest" description="Disordered" evidence="1">
    <location>
        <begin position="40"/>
        <end position="62"/>
    </location>
</feature>
<evidence type="ECO:0000259" key="3">
    <source>
        <dbReference type="Pfam" id="PF14331"/>
    </source>
</evidence>
<dbReference type="InterPro" id="IPR027417">
    <property type="entry name" value="P-loop_NTPase"/>
</dbReference>
<proteinExistence type="predicted"/>
<gene>
    <name evidence="4" type="ORF">CKO28_03670</name>
</gene>
<keyword evidence="5" id="KW-1185">Reference proteome</keyword>
<sequence length="1358" mass="146995">MDTFLTLFGGWLPYLAVGLLLLALLVFVIVVLLARQAAPKADEEPAPEPEREAEQERAESGGRRLQQVFRLAMQLMDRGTRRSEYRYRTPWVLLLGAPGSGKSALLSAARAQGLPADVIPETGDLDGEACDAAWWLFDTGAVLDVRGRLFAAADRGRDDRARWRRLLLLLQGARPARPADAILLTLPAGDFVGPDRLSEGAVERKAETLYRQLADLQRQLEIRLPIYLAITQADAIPGFAGFAEAVGPERRRQLLGWSSPYGGEQPYGADWIRQAFQHVNQELARARLRIMAEAVDDDAIGDLFRFPQALQTLEAGVARMVDGLLKPSVYHEAFVLRGLYLTGAPAKAGPEAQAASDAPTAVPAFVHDLLAHRLFAETGLAQPARVSFLARNRAQRSLQVASLAAVALAGVGLLASAHGLRQDGNRLGAALDSVVVSMKDQAIAGGAEPSRFQRDDAEALLDAFSIADSGALTSWLLPAAWLSDLDVRTTAFLSTATQTIVLDAALLELQREAERLAASPPTPDPAPGTFSRIAALPAFRQFQQTLARVENLNVNAQRYDRLRQPRQSSLQDFRALVGDLFERADTVVHLDRGQVLAEALAEAEGSPFELEARYGDALRARVRQAARTVHRQLFAAQPLVPQLDALDDALADLLQGERDSDAAIAAPRHYLDALGVLRRDLGDPAYVWLAEQAPDFGDAYNTAIETVAATGVLGARLRDTIRQEGLAALDEYRRQLFHRYARSPLAPYLVHEDETFEIAPRLTALGGMLEDLVRRELPAGPDRPRLVTQVDAGQRVLWNPELLARAADLFRGYETFAAKAYPDVPVSVGARVREIAAATAERSMLSAAAQAQTVEVRGSDLFGPDGANAIEREVRNFAQASEALRRLMALFGERGFEAARPALRGAVVSQTEHLLKAVDALLAREGPLYAVGGVGGWDGRTPLAYALFGVAGDNGLDIYLAQQRRRLRLLAKGYAEPLVDFLEALPRPAPGLGATIARWREAVAAIDRYDGQVPDNAIQQIEAYVRTTMTALTADTCGEVLTGGPPSGFDDGLVTSRLDALQRASYSACTQHIDDRLFDVYAEVASAFRPLAGQYPFAAPPVDGRPANVLDPAVVRGFFQTFDRAVGTMAGGLETLRADRSTRRGRAIGFLQDLARMRAVIDPLLDITGAGTPQAAQVQVAFRVNTEREALAYNVLEWRLQIGPQVLSSLGAERSATWRAGQDARLTLHWAADAPRQPIDAAGGPTLDLPEIGYGYPAPWGLLALIQAHQSAPADLPGNADLAPCTLKFEVPVVRQPPENRDGETPRPTAGLAAETARAFLRLQLFPANAAPGEAAPIQLPARFPSALPDLNPPERRS</sequence>
<feature type="domain" description="Type VI secretion system component TssM1 N-terminal" evidence="3">
    <location>
        <begin position="158"/>
        <end position="396"/>
    </location>
</feature>
<evidence type="ECO:0000313" key="5">
    <source>
        <dbReference type="Proteomes" id="UP001296873"/>
    </source>
</evidence>
<dbReference type="PANTHER" id="PTHR36153">
    <property type="entry name" value="INNER MEMBRANE PROTEIN-RELATED"/>
    <property type="match status" value="1"/>
</dbReference>
<name>A0ABS1DC41_9PROT</name>
<keyword evidence="2" id="KW-0472">Membrane</keyword>
<accession>A0ABS1DC41</accession>
<dbReference type="Proteomes" id="UP001296873">
    <property type="component" value="Unassembled WGS sequence"/>
</dbReference>
<evidence type="ECO:0000313" key="4">
    <source>
        <dbReference type="EMBL" id="MBK1667143.1"/>
    </source>
</evidence>
<dbReference type="InterPro" id="IPR053156">
    <property type="entry name" value="T6SS_TssM-like"/>
</dbReference>
<keyword evidence="2" id="KW-0812">Transmembrane</keyword>
<dbReference type="EMBL" id="NRRL01000004">
    <property type="protein sequence ID" value="MBK1667143.1"/>
    <property type="molecule type" value="Genomic_DNA"/>
</dbReference>
<dbReference type="InterPro" id="IPR025743">
    <property type="entry name" value="TssM1_N"/>
</dbReference>
<comment type="caution">
    <text evidence="4">The sequence shown here is derived from an EMBL/GenBank/DDBJ whole genome shotgun (WGS) entry which is preliminary data.</text>
</comment>
<feature type="transmembrane region" description="Helical" evidence="2">
    <location>
        <begin position="12"/>
        <end position="34"/>
    </location>
</feature>
<dbReference type="PANTHER" id="PTHR36153:SF1">
    <property type="entry name" value="TYPE VI SECRETION SYSTEM COMPONENT TSSM1"/>
    <property type="match status" value="1"/>
</dbReference>
<dbReference type="RefSeq" id="WP_200339205.1">
    <property type="nucleotide sequence ID" value="NZ_NRRL01000004.1"/>
</dbReference>
<evidence type="ECO:0000256" key="1">
    <source>
        <dbReference type="SAM" id="MobiDB-lite"/>
    </source>
</evidence>
<dbReference type="Pfam" id="PF14331">
    <property type="entry name" value="IcmF-related_N"/>
    <property type="match status" value="1"/>
</dbReference>
<keyword evidence="2" id="KW-1133">Transmembrane helix</keyword>